<dbReference type="InterPro" id="IPR036890">
    <property type="entry name" value="HATPase_C_sf"/>
</dbReference>
<evidence type="ECO:0000256" key="9">
    <source>
        <dbReference type="ARBA" id="ARBA00023012"/>
    </source>
</evidence>
<dbReference type="CDD" id="cd00075">
    <property type="entry name" value="HATPase"/>
    <property type="match status" value="1"/>
</dbReference>
<evidence type="ECO:0000313" key="14">
    <source>
        <dbReference type="EMBL" id="MFC7355410.1"/>
    </source>
</evidence>
<dbReference type="PANTHER" id="PTHR45436">
    <property type="entry name" value="SENSOR HISTIDINE KINASE YKOH"/>
    <property type="match status" value="1"/>
</dbReference>
<protein>
    <recommendedName>
        <fullName evidence="3">histidine kinase</fullName>
        <ecNumber evidence="3">2.7.13.3</ecNumber>
    </recommendedName>
</protein>
<dbReference type="Pfam" id="PF02518">
    <property type="entry name" value="HATPase_c"/>
    <property type="match status" value="1"/>
</dbReference>
<evidence type="ECO:0000256" key="6">
    <source>
        <dbReference type="ARBA" id="ARBA00022692"/>
    </source>
</evidence>
<dbReference type="CDD" id="cd06225">
    <property type="entry name" value="HAMP"/>
    <property type="match status" value="1"/>
</dbReference>
<evidence type="ECO:0000256" key="2">
    <source>
        <dbReference type="ARBA" id="ARBA00004236"/>
    </source>
</evidence>
<comment type="catalytic activity">
    <reaction evidence="1">
        <text>ATP + protein L-histidine = ADP + protein N-phospho-L-histidine.</text>
        <dbReference type="EC" id="2.7.13.3"/>
    </reaction>
</comment>
<gene>
    <name evidence="14" type="ORF">ACFQW9_32650</name>
</gene>
<comment type="subcellular location">
    <subcellularLocation>
        <location evidence="2">Cell membrane</location>
    </subcellularLocation>
</comment>
<dbReference type="Pfam" id="PF00672">
    <property type="entry name" value="HAMP"/>
    <property type="match status" value="1"/>
</dbReference>
<feature type="transmembrane region" description="Helical" evidence="11">
    <location>
        <begin position="163"/>
        <end position="186"/>
    </location>
</feature>
<dbReference type="SMART" id="SM00304">
    <property type="entry name" value="HAMP"/>
    <property type="match status" value="1"/>
</dbReference>
<dbReference type="SMART" id="SM00387">
    <property type="entry name" value="HATPase_c"/>
    <property type="match status" value="1"/>
</dbReference>
<evidence type="ECO:0000256" key="4">
    <source>
        <dbReference type="ARBA" id="ARBA00022553"/>
    </source>
</evidence>
<dbReference type="Gene3D" id="6.10.340.10">
    <property type="match status" value="1"/>
</dbReference>
<dbReference type="RefSeq" id="WP_319284005.1">
    <property type="nucleotide sequence ID" value="NZ_JBHTCK010000012.1"/>
</dbReference>
<dbReference type="SMART" id="SM00388">
    <property type="entry name" value="HisKA"/>
    <property type="match status" value="1"/>
</dbReference>
<evidence type="ECO:0000256" key="11">
    <source>
        <dbReference type="SAM" id="Phobius"/>
    </source>
</evidence>
<evidence type="ECO:0000259" key="13">
    <source>
        <dbReference type="PROSITE" id="PS50885"/>
    </source>
</evidence>
<dbReference type="InterPro" id="IPR004358">
    <property type="entry name" value="Sig_transdc_His_kin-like_C"/>
</dbReference>
<sequence>MRSRPRAPRSLRTRLVLIATVLATCAVLLCQTAGLTVLRSWLTDQIDDRLTGFRPPGRIYEDIADDGRLHVPRNGDILPSDYRVYIYGSDGRLMADSLGRKDDRGPRLPGRTSRLTLRDSAPATVPAATGDGSWRVIADSGPDRIRTVVALPLDTVDGATTKLLWFSASLGVVVAAGVALLGNAAVRLGLRPLSRVEATAQRITDGALDLRVPDTDPATEVGRLGQALNTMLDRLRTALHRTAASERQMRRFMADAGHELRTPLTAVQGFAELLHDDPRMSAERRAEAHALIAANADRMSRLVDDLFLLAKLGHAPGPHPEPVDLLSLAADSITTTAVRHPGRTITLEPLRTGSTDTSGQELDVVETVGDADQLAQVVTNLLANACTHTPCSARIHVRVGTMRTSLAAGGVDRPGRTSAIPALPPGIPAAVIEVADTGPGLGPEDAHHVFDRFYRAAPADADEPGSGLGLAIASAIAEAHRGRIELDTRPGAGCTFRLLLPAH</sequence>
<evidence type="ECO:0000256" key="10">
    <source>
        <dbReference type="ARBA" id="ARBA00023136"/>
    </source>
</evidence>
<accession>A0ABW2MP94</accession>
<evidence type="ECO:0000313" key="15">
    <source>
        <dbReference type="Proteomes" id="UP001596509"/>
    </source>
</evidence>
<dbReference type="EC" id="2.7.13.3" evidence="3"/>
<evidence type="ECO:0000256" key="5">
    <source>
        <dbReference type="ARBA" id="ARBA00022679"/>
    </source>
</evidence>
<evidence type="ECO:0000256" key="7">
    <source>
        <dbReference type="ARBA" id="ARBA00022777"/>
    </source>
</evidence>
<keyword evidence="10 11" id="KW-0472">Membrane</keyword>
<evidence type="ECO:0000256" key="8">
    <source>
        <dbReference type="ARBA" id="ARBA00022989"/>
    </source>
</evidence>
<keyword evidence="9" id="KW-0902">Two-component regulatory system</keyword>
<feature type="domain" description="HAMP" evidence="13">
    <location>
        <begin position="187"/>
        <end position="240"/>
    </location>
</feature>
<reference evidence="15" key="1">
    <citation type="journal article" date="2019" name="Int. J. Syst. Evol. Microbiol.">
        <title>The Global Catalogue of Microorganisms (GCM) 10K type strain sequencing project: providing services to taxonomists for standard genome sequencing and annotation.</title>
        <authorList>
            <consortium name="The Broad Institute Genomics Platform"/>
            <consortium name="The Broad Institute Genome Sequencing Center for Infectious Disease"/>
            <person name="Wu L."/>
            <person name="Ma J."/>
        </authorList>
    </citation>
    <scope>NUCLEOTIDE SEQUENCE [LARGE SCALE GENOMIC DNA]</scope>
    <source>
        <strain evidence="15">ICMP 19430</strain>
    </source>
</reference>
<keyword evidence="8 11" id="KW-1133">Transmembrane helix</keyword>
<evidence type="ECO:0000259" key="12">
    <source>
        <dbReference type="PROSITE" id="PS50109"/>
    </source>
</evidence>
<proteinExistence type="predicted"/>
<dbReference type="EMBL" id="JBHTCK010000012">
    <property type="protein sequence ID" value="MFC7355410.1"/>
    <property type="molecule type" value="Genomic_DNA"/>
</dbReference>
<keyword evidence="7 14" id="KW-0418">Kinase</keyword>
<evidence type="ECO:0000256" key="1">
    <source>
        <dbReference type="ARBA" id="ARBA00000085"/>
    </source>
</evidence>
<name>A0ABW2MP94_9ACTN</name>
<keyword evidence="5" id="KW-0808">Transferase</keyword>
<dbReference type="Pfam" id="PF00512">
    <property type="entry name" value="HisKA"/>
    <property type="match status" value="1"/>
</dbReference>
<dbReference type="Proteomes" id="UP001596509">
    <property type="component" value="Unassembled WGS sequence"/>
</dbReference>
<dbReference type="GO" id="GO:0016301">
    <property type="term" value="F:kinase activity"/>
    <property type="evidence" value="ECO:0007669"/>
    <property type="project" value="UniProtKB-KW"/>
</dbReference>
<evidence type="ECO:0000256" key="3">
    <source>
        <dbReference type="ARBA" id="ARBA00012438"/>
    </source>
</evidence>
<comment type="caution">
    <text evidence="14">The sequence shown here is derived from an EMBL/GenBank/DDBJ whole genome shotgun (WGS) entry which is preliminary data.</text>
</comment>
<feature type="domain" description="Histidine kinase" evidence="12">
    <location>
        <begin position="255"/>
        <end position="503"/>
    </location>
</feature>
<dbReference type="InterPro" id="IPR036097">
    <property type="entry name" value="HisK_dim/P_sf"/>
</dbReference>
<dbReference type="Gene3D" id="3.30.565.10">
    <property type="entry name" value="Histidine kinase-like ATPase, C-terminal domain"/>
    <property type="match status" value="1"/>
</dbReference>
<dbReference type="SUPFAM" id="SSF47384">
    <property type="entry name" value="Homodimeric domain of signal transducing histidine kinase"/>
    <property type="match status" value="1"/>
</dbReference>
<dbReference type="SUPFAM" id="SSF158472">
    <property type="entry name" value="HAMP domain-like"/>
    <property type="match status" value="1"/>
</dbReference>
<dbReference type="PROSITE" id="PS50109">
    <property type="entry name" value="HIS_KIN"/>
    <property type="match status" value="1"/>
</dbReference>
<dbReference type="InterPro" id="IPR003660">
    <property type="entry name" value="HAMP_dom"/>
</dbReference>
<dbReference type="Gene3D" id="1.10.287.130">
    <property type="match status" value="1"/>
</dbReference>
<dbReference type="InterPro" id="IPR005467">
    <property type="entry name" value="His_kinase_dom"/>
</dbReference>
<keyword evidence="15" id="KW-1185">Reference proteome</keyword>
<dbReference type="PRINTS" id="PR00344">
    <property type="entry name" value="BCTRLSENSOR"/>
</dbReference>
<keyword evidence="4" id="KW-0597">Phosphoprotein</keyword>
<dbReference type="SUPFAM" id="SSF55874">
    <property type="entry name" value="ATPase domain of HSP90 chaperone/DNA topoisomerase II/histidine kinase"/>
    <property type="match status" value="1"/>
</dbReference>
<dbReference type="InterPro" id="IPR003661">
    <property type="entry name" value="HisK_dim/P_dom"/>
</dbReference>
<dbReference type="PANTHER" id="PTHR45436:SF5">
    <property type="entry name" value="SENSOR HISTIDINE KINASE TRCS"/>
    <property type="match status" value="1"/>
</dbReference>
<keyword evidence="6 11" id="KW-0812">Transmembrane</keyword>
<dbReference type="InterPro" id="IPR050428">
    <property type="entry name" value="TCS_sensor_his_kinase"/>
</dbReference>
<organism evidence="14 15">
    <name type="scientific">Streptomyces caviscabies</name>
    <dbReference type="NCBI Taxonomy" id="90079"/>
    <lineage>
        <taxon>Bacteria</taxon>
        <taxon>Bacillati</taxon>
        <taxon>Actinomycetota</taxon>
        <taxon>Actinomycetes</taxon>
        <taxon>Kitasatosporales</taxon>
        <taxon>Streptomycetaceae</taxon>
        <taxon>Streptomyces</taxon>
    </lineage>
</organism>
<dbReference type="PROSITE" id="PS50885">
    <property type="entry name" value="HAMP"/>
    <property type="match status" value="1"/>
</dbReference>
<dbReference type="InterPro" id="IPR003594">
    <property type="entry name" value="HATPase_dom"/>
</dbReference>
<dbReference type="CDD" id="cd00082">
    <property type="entry name" value="HisKA"/>
    <property type="match status" value="1"/>
</dbReference>